<evidence type="ECO:0000313" key="1">
    <source>
        <dbReference type="EMBL" id="CAG8852835.1"/>
    </source>
</evidence>
<keyword evidence="2" id="KW-1185">Reference proteome</keyword>
<feature type="non-terminal residue" evidence="1">
    <location>
        <position position="41"/>
    </location>
</feature>
<proteinExistence type="predicted"/>
<evidence type="ECO:0000313" key="2">
    <source>
        <dbReference type="Proteomes" id="UP000789901"/>
    </source>
</evidence>
<accession>A0ABN7XDH9</accession>
<reference evidence="1 2" key="1">
    <citation type="submission" date="2021-06" db="EMBL/GenBank/DDBJ databases">
        <authorList>
            <person name="Kallberg Y."/>
            <person name="Tangrot J."/>
            <person name="Rosling A."/>
        </authorList>
    </citation>
    <scope>NUCLEOTIDE SEQUENCE [LARGE SCALE GENOMIC DNA]</scope>
    <source>
        <strain evidence="1 2">120-4 pot B 10/14</strain>
    </source>
</reference>
<dbReference type="Proteomes" id="UP000789901">
    <property type="component" value="Unassembled WGS sequence"/>
</dbReference>
<feature type="non-terminal residue" evidence="1">
    <location>
        <position position="1"/>
    </location>
</feature>
<sequence>SVIRCKCEESSLLSYDIMVDHCEESLRLSYDKAFERIANLL</sequence>
<protein>
    <submittedName>
        <fullName evidence="1">45105_t:CDS:1</fullName>
    </submittedName>
</protein>
<organism evidence="1 2">
    <name type="scientific">Gigaspora margarita</name>
    <dbReference type="NCBI Taxonomy" id="4874"/>
    <lineage>
        <taxon>Eukaryota</taxon>
        <taxon>Fungi</taxon>
        <taxon>Fungi incertae sedis</taxon>
        <taxon>Mucoromycota</taxon>
        <taxon>Glomeromycotina</taxon>
        <taxon>Glomeromycetes</taxon>
        <taxon>Diversisporales</taxon>
        <taxon>Gigasporaceae</taxon>
        <taxon>Gigaspora</taxon>
    </lineage>
</organism>
<gene>
    <name evidence="1" type="ORF">GMARGA_LOCUS41656</name>
</gene>
<dbReference type="EMBL" id="CAJVQB010116715">
    <property type="protein sequence ID" value="CAG8852835.1"/>
    <property type="molecule type" value="Genomic_DNA"/>
</dbReference>
<name>A0ABN7XDH9_GIGMA</name>
<comment type="caution">
    <text evidence="1">The sequence shown here is derived from an EMBL/GenBank/DDBJ whole genome shotgun (WGS) entry which is preliminary data.</text>
</comment>